<accession>A0A2W2EYI1</accession>
<evidence type="ECO:0000313" key="1">
    <source>
        <dbReference type="EMBL" id="PZG14417.1"/>
    </source>
</evidence>
<evidence type="ECO:0008006" key="3">
    <source>
        <dbReference type="Google" id="ProtNLM"/>
    </source>
</evidence>
<name>A0A2W2EYI1_9ACTN</name>
<dbReference type="RefSeq" id="WP_111216059.1">
    <property type="nucleotide sequence ID" value="NZ_POTY01000149.1"/>
</dbReference>
<dbReference type="OrthoDB" id="3358333at2"/>
<sequence length="458" mass="48904">MALTVAYDGQLSRVRLDSTGLFADAPVRVERSTNGVRWTPVRGGAELVPGGGVLRLDDYEFAPDVPNHFRVLGPPAHDGFGRTASGTWDTADSGQAWQFTGTEWSVSAGAGRITHASQNTTLINTLPGSYVDTHLRVHTWLGVVPAGASWEAELVARYIDGSNTYRAGVIYNPSGTVSMWIRRIVAGATTNLVGPQVIATGVTGSEVWIIDFAVAGRSLRAKAWQRDTPEPGWMQVATDSSLPAAGRVGVRSRRNAATTGSLTSWDRFVALAPLTPLSGQAGVITPTLGQVWLKSISRPFLNRAVVVKDYSDVERPERAGVFEIVGRSVPVVVHDVRGSRRWTLEILTETPDEAADFDLIMSSGDTMLIHTPASCDVPSGYVTIGTVSAARPARRSRRRVFSLPCVEVAAPGPDVVGATLTCQTLLNTYPTCSDVLAAHPTCADLLDLIGDPVDVVVP</sequence>
<gene>
    <name evidence="1" type="ORF">C1I95_21735</name>
</gene>
<evidence type="ECO:0000313" key="2">
    <source>
        <dbReference type="Proteomes" id="UP000248924"/>
    </source>
</evidence>
<keyword evidence="2" id="KW-1185">Reference proteome</keyword>
<dbReference type="EMBL" id="POTY01000149">
    <property type="protein sequence ID" value="PZG14417.1"/>
    <property type="molecule type" value="Genomic_DNA"/>
</dbReference>
<proteinExistence type="predicted"/>
<organism evidence="1 2">
    <name type="scientific">Micromonospora craterilacus</name>
    <dbReference type="NCBI Taxonomy" id="1655439"/>
    <lineage>
        <taxon>Bacteria</taxon>
        <taxon>Bacillati</taxon>
        <taxon>Actinomycetota</taxon>
        <taxon>Actinomycetes</taxon>
        <taxon>Micromonosporales</taxon>
        <taxon>Micromonosporaceae</taxon>
        <taxon>Micromonospora</taxon>
    </lineage>
</organism>
<comment type="caution">
    <text evidence="1">The sequence shown here is derived from an EMBL/GenBank/DDBJ whole genome shotgun (WGS) entry which is preliminary data.</text>
</comment>
<dbReference type="AlphaFoldDB" id="A0A2W2EYI1"/>
<protein>
    <recommendedName>
        <fullName evidence="3">Minor tail protein</fullName>
    </recommendedName>
</protein>
<dbReference type="Proteomes" id="UP000248924">
    <property type="component" value="Unassembled WGS sequence"/>
</dbReference>
<reference evidence="1 2" key="1">
    <citation type="submission" date="2018-01" db="EMBL/GenBank/DDBJ databases">
        <title>Draft genome sequence of Jishengella sp. NA12.</title>
        <authorList>
            <person name="Sahin N."/>
            <person name="Ay H."/>
            <person name="Saygin H."/>
        </authorList>
    </citation>
    <scope>NUCLEOTIDE SEQUENCE [LARGE SCALE GENOMIC DNA]</scope>
    <source>
        <strain evidence="1 2">NA12</strain>
    </source>
</reference>